<sequence length="338" mass="37904">MNEEKKIHLDSGEIASLWTAYVNDSMSARILQFMIKHIQDPDISPAIQHALDISDGHLKQLTAIFEAEEYAIPNGFTSKDVHLDAPWLFSDTFCLTYVSHMAKVGMLSYSGLLSMSTKPSIRDYFTTCLNQTASLYNQTVEIATHKGVNPRIPYIEVPRKVDYINSKEYYSGLNPFSDKRPLNAIEISHLYMNALTNYIGMKLCLAFAQTSPNKKVQDFLLRSKEISKKHSKIFNSLLSDNNIPTPQLPDVAVSSSTTETFSDKMIMFHMSLLISAGIGNYATAAAASQRLDLAVNYERLSLEVAKLAKSGADLMIENHWLEQPPGTKNKEQLARNKK</sequence>
<dbReference type="Gene3D" id="1.20.1260.10">
    <property type="match status" value="2"/>
</dbReference>
<dbReference type="InterPro" id="IPR021617">
    <property type="entry name" value="DUF3231"/>
</dbReference>
<name>A0A0U9HEQ0_9BACI</name>
<dbReference type="Proteomes" id="UP000052946">
    <property type="component" value="Unassembled WGS sequence"/>
</dbReference>
<evidence type="ECO:0000313" key="1">
    <source>
        <dbReference type="EMBL" id="GAQ18246.1"/>
    </source>
</evidence>
<organism evidence="1 2">
    <name type="scientific">Oceanobacillus picturae</name>
    <dbReference type="NCBI Taxonomy" id="171693"/>
    <lineage>
        <taxon>Bacteria</taxon>
        <taxon>Bacillati</taxon>
        <taxon>Bacillota</taxon>
        <taxon>Bacilli</taxon>
        <taxon>Bacillales</taxon>
        <taxon>Bacillaceae</taxon>
        <taxon>Oceanobacillus</taxon>
    </lineage>
</organism>
<protein>
    <submittedName>
        <fullName evidence="1">Transcriptional regulator</fullName>
    </submittedName>
</protein>
<dbReference type="RefSeq" id="WP_058950323.1">
    <property type="nucleotide sequence ID" value="NZ_BBXV01000024.1"/>
</dbReference>
<dbReference type="AlphaFoldDB" id="A0A0U9HEQ0"/>
<reference evidence="1 2" key="2">
    <citation type="journal article" date="2016" name="Genome Announc.">
        <title>Draft Genome Sequence of Oceanobacillus picturae Heshi-B3, Isolated from Fermented Rice Bran in a Traditional Japanese Seafood Dish.</title>
        <authorList>
            <person name="Akuzawa S."/>
            <person name="Nagaoka J."/>
            <person name="Kanekatsu M."/>
            <person name="Kanesaki Y."/>
            <person name="Suzuki T."/>
        </authorList>
    </citation>
    <scope>NUCLEOTIDE SEQUENCE [LARGE SCALE GENOMIC DNA]</scope>
    <source>
        <strain evidence="1 2">Heshi-B3</strain>
    </source>
</reference>
<accession>A0A0U9HEQ0</accession>
<dbReference type="InterPro" id="IPR012347">
    <property type="entry name" value="Ferritin-like"/>
</dbReference>
<comment type="caution">
    <text evidence="1">The sequence shown here is derived from an EMBL/GenBank/DDBJ whole genome shotgun (WGS) entry which is preliminary data.</text>
</comment>
<dbReference type="EMBL" id="BBXV01000024">
    <property type="protein sequence ID" value="GAQ18246.1"/>
    <property type="molecule type" value="Genomic_DNA"/>
</dbReference>
<evidence type="ECO:0000313" key="2">
    <source>
        <dbReference type="Proteomes" id="UP000052946"/>
    </source>
</evidence>
<dbReference type="Pfam" id="PF11553">
    <property type="entry name" value="DUF3231"/>
    <property type="match status" value="2"/>
</dbReference>
<proteinExistence type="predicted"/>
<reference evidence="2" key="1">
    <citation type="submission" date="2015-07" db="EMBL/GenBank/DDBJ databases">
        <title>Draft Genome Sequence of Oceanobacillus picturae Heshi-B3 that Was Isolated from Fermented Rice Bran with Aging Salted Mackerel, Which Was Named Heshiko as Traditional Fermented Seafood in Japan.</title>
        <authorList>
            <person name="Akuzawa S."/>
            <person name="Nakagawa J."/>
            <person name="Kanekatsu T."/>
            <person name="Kanesaki Y."/>
            <person name="Suzuki T."/>
        </authorList>
    </citation>
    <scope>NUCLEOTIDE SEQUENCE [LARGE SCALE GENOMIC DNA]</scope>
    <source>
        <strain evidence="2">Heshi-B3</strain>
    </source>
</reference>
<gene>
    <name evidence="1" type="ORF">OPHB3_2185</name>
</gene>